<reference evidence="2 3" key="1">
    <citation type="submission" date="2015-08" db="EMBL/GenBank/DDBJ databases">
        <title>Genomes of Isolates from Cabo Rojo, PR.</title>
        <authorList>
            <person name="Sanchez-Nieves R.L."/>
            <person name="Montalvo-Rodriguez R."/>
        </authorList>
    </citation>
    <scope>NUCLEOTIDE SEQUENCE [LARGE SCALE GENOMIC DNA]</scope>
    <source>
        <strain evidence="2 3">SL3</strain>
    </source>
</reference>
<keyword evidence="3" id="KW-1185">Reference proteome</keyword>
<dbReference type="AlphaFoldDB" id="A0A0M9AKF6"/>
<dbReference type="Proteomes" id="UP000037729">
    <property type="component" value="Unassembled WGS sequence"/>
</dbReference>
<organism evidence="2 3">
    <name type="scientific">Haloarcula rubripromontorii</name>
    <dbReference type="NCBI Taxonomy" id="1705562"/>
    <lineage>
        <taxon>Archaea</taxon>
        <taxon>Methanobacteriati</taxon>
        <taxon>Methanobacteriota</taxon>
        <taxon>Stenosarchaea group</taxon>
        <taxon>Halobacteria</taxon>
        <taxon>Halobacteriales</taxon>
        <taxon>Haloarculaceae</taxon>
        <taxon>Haloarcula</taxon>
    </lineage>
</organism>
<evidence type="ECO:0000256" key="1">
    <source>
        <dbReference type="SAM" id="MobiDB-lite"/>
    </source>
</evidence>
<protein>
    <submittedName>
        <fullName evidence="2">Uncharacterized protein</fullName>
    </submittedName>
</protein>
<dbReference type="EMBL" id="LIUF01000004">
    <property type="protein sequence ID" value="KOX92451.1"/>
    <property type="molecule type" value="Genomic_DNA"/>
</dbReference>
<sequence length="193" mass="21292">MASKTTNSGQTGEQAEPNESQSFPELTVQAEGTADRLRRVNETGKADCLETIEVELAVEHDIDSSDEWRNLVDPEYIKHGRTVEKGTVIDDLLDGLEGHYRWQSSSSYEALDWNLTVTGSATAWRRLFIECTQLRGSDSDRADKAAIRLKQLLATDLADTGAALAALELIDQHDLDRSPDPFIKEVADGTDGE</sequence>
<dbReference type="PATRIC" id="fig|1705562.3.peg.3390"/>
<feature type="compositionally biased region" description="Polar residues" evidence="1">
    <location>
        <begin position="1"/>
        <end position="24"/>
    </location>
</feature>
<gene>
    <name evidence="2" type="ORF">AMS69_13940</name>
</gene>
<evidence type="ECO:0000313" key="2">
    <source>
        <dbReference type="EMBL" id="KOX92451.1"/>
    </source>
</evidence>
<comment type="caution">
    <text evidence="2">The sequence shown here is derived from an EMBL/GenBank/DDBJ whole genome shotgun (WGS) entry which is preliminary data.</text>
</comment>
<dbReference type="RefSeq" id="WP_053968659.1">
    <property type="nucleotide sequence ID" value="NZ_LIUF01000004.1"/>
</dbReference>
<accession>A0A0M9AKF6</accession>
<proteinExistence type="predicted"/>
<feature type="region of interest" description="Disordered" evidence="1">
    <location>
        <begin position="1"/>
        <end position="33"/>
    </location>
</feature>
<evidence type="ECO:0000313" key="3">
    <source>
        <dbReference type="Proteomes" id="UP000037729"/>
    </source>
</evidence>
<dbReference type="OrthoDB" id="218393at2157"/>
<name>A0A0M9AKF6_9EURY</name>